<protein>
    <submittedName>
        <fullName evidence="1">3'-kinase</fullName>
    </submittedName>
</protein>
<sequence>MFGPYLKRWKLVPDGAAIHTHSSDLLPVLYAGQPAMLKVTRSDEETTGNHLMVWLGGHGAARVYAQGGEAIVLERLHSEPSLTEMVKAGQDDDATRILCRAAAELHAVSRLEHTPPPPLPDLRRWFRSLERTAALGGVYATAWSIAQELLNDPQDTTALHGDLHHGNVLHSPARGWLLIDPKGLVGERGFDYANIFYNPTNADALRPGRLARQLEIVCAESGLERARLLRWVAAYGGLSAAWWLEHGDGQYSEARKVLNIVELALAALSVSG</sequence>
<comment type="caution">
    <text evidence="1">The sequence shown here is derived from an EMBL/GenBank/DDBJ whole genome shotgun (WGS) entry which is preliminary data.</text>
</comment>
<evidence type="ECO:0000313" key="2">
    <source>
        <dbReference type="Proteomes" id="UP000286287"/>
    </source>
</evidence>
<dbReference type="SUPFAM" id="SSF56112">
    <property type="entry name" value="Protein kinase-like (PK-like)"/>
    <property type="match status" value="1"/>
</dbReference>
<evidence type="ECO:0000313" key="1">
    <source>
        <dbReference type="EMBL" id="RJF71591.1"/>
    </source>
</evidence>
<dbReference type="InterPro" id="IPR011009">
    <property type="entry name" value="Kinase-like_dom_sf"/>
</dbReference>
<dbReference type="Proteomes" id="UP000286287">
    <property type="component" value="Unassembled WGS sequence"/>
</dbReference>
<dbReference type="OrthoDB" id="179394at2"/>
<dbReference type="EMBL" id="QYUJ01000014">
    <property type="protein sequence ID" value="RJF71591.1"/>
    <property type="molecule type" value="Genomic_DNA"/>
</dbReference>
<dbReference type="GO" id="GO:0016301">
    <property type="term" value="F:kinase activity"/>
    <property type="evidence" value="ECO:0007669"/>
    <property type="project" value="UniProtKB-KW"/>
</dbReference>
<dbReference type="RefSeq" id="WP_119762917.1">
    <property type="nucleotide sequence ID" value="NZ_QYUJ01000014.1"/>
</dbReference>
<dbReference type="Gene3D" id="3.90.1200.10">
    <property type="match status" value="1"/>
</dbReference>
<name>A0A418V665_9DEIO</name>
<proteinExistence type="predicted"/>
<dbReference type="Pfam" id="PF04655">
    <property type="entry name" value="APH_6_hur"/>
    <property type="match status" value="1"/>
</dbReference>
<keyword evidence="2" id="KW-1185">Reference proteome</keyword>
<accession>A0A418V665</accession>
<dbReference type="GO" id="GO:0019748">
    <property type="term" value="P:secondary metabolic process"/>
    <property type="evidence" value="ECO:0007669"/>
    <property type="project" value="InterPro"/>
</dbReference>
<reference evidence="1 2" key="1">
    <citation type="submission" date="2018-09" db="EMBL/GenBank/DDBJ databases">
        <authorList>
            <person name="Zhu H."/>
        </authorList>
    </citation>
    <scope>NUCLEOTIDE SEQUENCE [LARGE SCALE GENOMIC DNA]</scope>
    <source>
        <strain evidence="1 2">K2S05-167</strain>
    </source>
</reference>
<gene>
    <name evidence="1" type="ORF">D3875_08410</name>
</gene>
<dbReference type="InterPro" id="IPR006748">
    <property type="entry name" value="NH2Glyco/OHUrea_AB-resist_kin"/>
</dbReference>
<keyword evidence="1" id="KW-0808">Transferase</keyword>
<dbReference type="AlphaFoldDB" id="A0A418V665"/>
<keyword evidence="1" id="KW-0418">Kinase</keyword>
<organism evidence="1 2">
    <name type="scientific">Deinococcus cavernae</name>
    <dbReference type="NCBI Taxonomy" id="2320857"/>
    <lineage>
        <taxon>Bacteria</taxon>
        <taxon>Thermotogati</taxon>
        <taxon>Deinococcota</taxon>
        <taxon>Deinococci</taxon>
        <taxon>Deinococcales</taxon>
        <taxon>Deinococcaceae</taxon>
        <taxon>Deinococcus</taxon>
    </lineage>
</organism>
<dbReference type="GO" id="GO:0016773">
    <property type="term" value="F:phosphotransferase activity, alcohol group as acceptor"/>
    <property type="evidence" value="ECO:0007669"/>
    <property type="project" value="InterPro"/>
</dbReference>